<dbReference type="EMBL" id="CAUEEQ010078535">
    <property type="protein sequence ID" value="CAJ0967719.1"/>
    <property type="molecule type" value="Genomic_DNA"/>
</dbReference>
<accession>A0ABN9MLR1</accession>
<gene>
    <name evidence="1" type="ORF">RIMI_LOCUS22432103</name>
</gene>
<keyword evidence="2" id="KW-1185">Reference proteome</keyword>
<reference evidence="1" key="1">
    <citation type="submission" date="2023-07" db="EMBL/GenBank/DDBJ databases">
        <authorList>
            <person name="Stuckert A."/>
        </authorList>
    </citation>
    <scope>NUCLEOTIDE SEQUENCE</scope>
</reference>
<evidence type="ECO:0000313" key="2">
    <source>
        <dbReference type="Proteomes" id="UP001176940"/>
    </source>
</evidence>
<evidence type="ECO:0000313" key="1">
    <source>
        <dbReference type="EMBL" id="CAJ0967719.1"/>
    </source>
</evidence>
<sequence length="78" mass="9207">MDSSTYKRYHEDDFDSRQHLESYVSENPDSASHEDSLIFPIENLTKTFTEESLRKLHGWVPKISETIHSKLPRNNQQD</sequence>
<dbReference type="Proteomes" id="UP001176940">
    <property type="component" value="Unassembled WGS sequence"/>
</dbReference>
<organism evidence="1 2">
    <name type="scientific">Ranitomeya imitator</name>
    <name type="common">mimic poison frog</name>
    <dbReference type="NCBI Taxonomy" id="111125"/>
    <lineage>
        <taxon>Eukaryota</taxon>
        <taxon>Metazoa</taxon>
        <taxon>Chordata</taxon>
        <taxon>Craniata</taxon>
        <taxon>Vertebrata</taxon>
        <taxon>Euteleostomi</taxon>
        <taxon>Amphibia</taxon>
        <taxon>Batrachia</taxon>
        <taxon>Anura</taxon>
        <taxon>Neobatrachia</taxon>
        <taxon>Hyloidea</taxon>
        <taxon>Dendrobatidae</taxon>
        <taxon>Dendrobatinae</taxon>
        <taxon>Ranitomeya</taxon>
    </lineage>
</organism>
<protein>
    <submittedName>
        <fullName evidence="1">Uncharacterized protein</fullName>
    </submittedName>
</protein>
<comment type="caution">
    <text evidence="1">The sequence shown here is derived from an EMBL/GenBank/DDBJ whole genome shotgun (WGS) entry which is preliminary data.</text>
</comment>
<proteinExistence type="predicted"/>
<name>A0ABN9MLR1_9NEOB</name>